<keyword evidence="5 6" id="KW-0472">Membrane</keyword>
<gene>
    <name evidence="7" type="ORF">SSPH_01739</name>
</gene>
<sequence length="119" mass="13082">MEQPVTTNPLMISLINLLVVFAVLYALIWVIKFIRIIDPTREKNVAETKKFLVSVPATVPEPEYADASQDKFEIVAVISAAIAAYGYSPEQIVSIRPAGGKAWFQAARLEGVSAKNQSF</sequence>
<accession>A0ABM9W1M1</accession>
<organism evidence="7 8">
    <name type="scientific">Sporomusa sphaeroides DSM 2875</name>
    <dbReference type="NCBI Taxonomy" id="1337886"/>
    <lineage>
        <taxon>Bacteria</taxon>
        <taxon>Bacillati</taxon>
        <taxon>Bacillota</taxon>
        <taxon>Negativicutes</taxon>
        <taxon>Selenomonadales</taxon>
        <taxon>Sporomusaceae</taxon>
        <taxon>Sporomusa</taxon>
    </lineage>
</organism>
<keyword evidence="8" id="KW-1185">Reference proteome</keyword>
<keyword evidence="4 6" id="KW-1133">Transmembrane helix</keyword>
<evidence type="ECO:0000256" key="5">
    <source>
        <dbReference type="ARBA" id="ARBA00023136"/>
    </source>
</evidence>
<comment type="caution">
    <text evidence="7">The sequence shown here is derived from an EMBL/GenBank/DDBJ whole genome shotgun (WGS) entry which is preliminary data.</text>
</comment>
<keyword evidence="3 6" id="KW-0812">Transmembrane</keyword>
<dbReference type="RefSeq" id="WP_075752118.1">
    <property type="nucleotide sequence ID" value="NZ_CP146991.1"/>
</dbReference>
<evidence type="ECO:0000256" key="3">
    <source>
        <dbReference type="ARBA" id="ARBA00022692"/>
    </source>
</evidence>
<evidence type="ECO:0000256" key="4">
    <source>
        <dbReference type="ARBA" id="ARBA00022989"/>
    </source>
</evidence>
<evidence type="ECO:0000313" key="7">
    <source>
        <dbReference type="EMBL" id="CVK19093.1"/>
    </source>
</evidence>
<evidence type="ECO:0000256" key="6">
    <source>
        <dbReference type="SAM" id="Phobius"/>
    </source>
</evidence>
<keyword evidence="2" id="KW-1003">Cell membrane</keyword>
<proteinExistence type="predicted"/>
<dbReference type="Pfam" id="PF04277">
    <property type="entry name" value="OAD_gamma"/>
    <property type="match status" value="1"/>
</dbReference>
<dbReference type="EMBL" id="FCOW01000007">
    <property type="protein sequence ID" value="CVK19093.1"/>
    <property type="molecule type" value="Genomic_DNA"/>
</dbReference>
<dbReference type="InterPro" id="IPR005899">
    <property type="entry name" value="Na_pump_deCOase"/>
</dbReference>
<name>A0ABM9W1M1_9FIRM</name>
<evidence type="ECO:0000256" key="2">
    <source>
        <dbReference type="ARBA" id="ARBA00022475"/>
    </source>
</evidence>
<protein>
    <submittedName>
        <fullName evidence="7">Oxaloacetate decarboxylase, gamma chain</fullName>
    </submittedName>
</protein>
<dbReference type="Proteomes" id="UP000245702">
    <property type="component" value="Unassembled WGS sequence"/>
</dbReference>
<feature type="transmembrane region" description="Helical" evidence="6">
    <location>
        <begin position="12"/>
        <end position="34"/>
    </location>
</feature>
<reference evidence="7 8" key="1">
    <citation type="submission" date="2016-01" db="EMBL/GenBank/DDBJ databases">
        <authorList>
            <person name="Brown R."/>
        </authorList>
    </citation>
    <scope>NUCLEOTIDE SEQUENCE [LARGE SCALE GENOMIC DNA]</scope>
    <source>
        <strain evidence="7">Sporomusa sphaeroides DSM 2875</strain>
    </source>
</reference>
<evidence type="ECO:0000256" key="1">
    <source>
        <dbReference type="ARBA" id="ARBA00004236"/>
    </source>
</evidence>
<comment type="subcellular location">
    <subcellularLocation>
        <location evidence="1">Cell membrane</location>
    </subcellularLocation>
</comment>
<evidence type="ECO:0000313" key="8">
    <source>
        <dbReference type="Proteomes" id="UP000245702"/>
    </source>
</evidence>